<reference evidence="2" key="1">
    <citation type="journal article" date="2013" name="Nat. Commun.">
        <title>Whole-genome sequencing of Oryza brachyantha reveals mechanisms underlying Oryza genome evolution.</title>
        <authorList>
            <person name="Chen J."/>
            <person name="Huang Q."/>
            <person name="Gao D."/>
            <person name="Wang J."/>
            <person name="Lang Y."/>
            <person name="Liu T."/>
            <person name="Li B."/>
            <person name="Bai Z."/>
            <person name="Luis Goicoechea J."/>
            <person name="Liang C."/>
            <person name="Chen C."/>
            <person name="Zhang W."/>
            <person name="Sun S."/>
            <person name="Liao Y."/>
            <person name="Zhang X."/>
            <person name="Yang L."/>
            <person name="Song C."/>
            <person name="Wang M."/>
            <person name="Shi J."/>
            <person name="Liu G."/>
            <person name="Liu J."/>
            <person name="Zhou H."/>
            <person name="Zhou W."/>
            <person name="Yu Q."/>
            <person name="An N."/>
            <person name="Chen Y."/>
            <person name="Cai Q."/>
            <person name="Wang B."/>
            <person name="Liu B."/>
            <person name="Min J."/>
            <person name="Huang Y."/>
            <person name="Wu H."/>
            <person name="Li Z."/>
            <person name="Zhang Y."/>
            <person name="Yin Y."/>
            <person name="Song W."/>
            <person name="Jiang J."/>
            <person name="Jackson S.A."/>
            <person name="Wing R.A."/>
            <person name="Wang J."/>
            <person name="Chen M."/>
        </authorList>
    </citation>
    <scope>NUCLEOTIDE SEQUENCE [LARGE SCALE GENOMIC DNA]</scope>
    <source>
        <strain evidence="2">cv. IRGC 101232</strain>
    </source>
</reference>
<reference evidence="2" key="2">
    <citation type="submission" date="2013-04" db="UniProtKB">
        <authorList>
            <consortium name="EnsemblPlants"/>
        </authorList>
    </citation>
    <scope>IDENTIFICATION</scope>
</reference>
<dbReference type="Gramene" id="OB04G33860.1">
    <property type="protein sequence ID" value="OB04G33860.1"/>
    <property type="gene ID" value="OB04G33860"/>
</dbReference>
<keyword evidence="3" id="KW-1185">Reference proteome</keyword>
<dbReference type="EnsemblPlants" id="OB04G33860.1">
    <property type="protein sequence ID" value="OB04G33860.1"/>
    <property type="gene ID" value="OB04G33860"/>
</dbReference>
<evidence type="ECO:0000313" key="2">
    <source>
        <dbReference type="EnsemblPlants" id="OB04G33860.1"/>
    </source>
</evidence>
<feature type="region of interest" description="Disordered" evidence="1">
    <location>
        <begin position="1"/>
        <end position="28"/>
    </location>
</feature>
<protein>
    <submittedName>
        <fullName evidence="2">Uncharacterized protein</fullName>
    </submittedName>
</protein>
<dbReference type="AlphaFoldDB" id="J3M1W1"/>
<dbReference type="Proteomes" id="UP000006038">
    <property type="component" value="Chromosome 4"/>
</dbReference>
<proteinExistence type="predicted"/>
<accession>J3M1W1</accession>
<organism evidence="2">
    <name type="scientific">Oryza brachyantha</name>
    <name type="common">malo sina</name>
    <dbReference type="NCBI Taxonomy" id="4533"/>
    <lineage>
        <taxon>Eukaryota</taxon>
        <taxon>Viridiplantae</taxon>
        <taxon>Streptophyta</taxon>
        <taxon>Embryophyta</taxon>
        <taxon>Tracheophyta</taxon>
        <taxon>Spermatophyta</taxon>
        <taxon>Magnoliopsida</taxon>
        <taxon>Liliopsida</taxon>
        <taxon>Poales</taxon>
        <taxon>Poaceae</taxon>
        <taxon>BOP clade</taxon>
        <taxon>Oryzoideae</taxon>
        <taxon>Oryzeae</taxon>
        <taxon>Oryzinae</taxon>
        <taxon>Oryza</taxon>
    </lineage>
</organism>
<sequence>SPDLLAGNNRSRGSHPRLLRPPPRRPAALENHTTLHYTLPHTPGSASLSWWGYREALVRLGLRDVQRREGDERCVGVRGGGAFVFRAAVVRS</sequence>
<dbReference type="HOGENOM" id="CLU_2419531_0_0_1"/>
<evidence type="ECO:0000313" key="3">
    <source>
        <dbReference type="Proteomes" id="UP000006038"/>
    </source>
</evidence>
<name>J3M1W1_ORYBR</name>
<evidence type="ECO:0000256" key="1">
    <source>
        <dbReference type="SAM" id="MobiDB-lite"/>
    </source>
</evidence>